<evidence type="ECO:0000256" key="6">
    <source>
        <dbReference type="SAM" id="MobiDB-lite"/>
    </source>
</evidence>
<dbReference type="PANTHER" id="PTHR43350">
    <property type="entry name" value="NAD-DEPENDENT ALCOHOL DEHYDROGENASE"/>
    <property type="match status" value="1"/>
</dbReference>
<keyword evidence="3" id="KW-0479">Metal-binding</keyword>
<evidence type="ECO:0000256" key="2">
    <source>
        <dbReference type="ARBA" id="ARBA00008072"/>
    </source>
</evidence>
<dbReference type="SUPFAM" id="SSF50129">
    <property type="entry name" value="GroES-like"/>
    <property type="match status" value="1"/>
</dbReference>
<evidence type="ECO:0000256" key="3">
    <source>
        <dbReference type="ARBA" id="ARBA00022723"/>
    </source>
</evidence>
<dbReference type="InterPro" id="IPR036291">
    <property type="entry name" value="NAD(P)-bd_dom_sf"/>
</dbReference>
<name>A0A1H3C1N3_THIRO</name>
<protein>
    <submittedName>
        <fullName evidence="8">2-desacetyl-2-hydroxyethyl bacteriochlorophyllide A dehydrogenase</fullName>
    </submittedName>
</protein>
<feature type="domain" description="Alcohol dehydrogenase-like C-terminal" evidence="7">
    <location>
        <begin position="180"/>
        <end position="284"/>
    </location>
</feature>
<evidence type="ECO:0000313" key="9">
    <source>
        <dbReference type="Proteomes" id="UP000198816"/>
    </source>
</evidence>
<accession>A0A1H3C1N3</accession>
<proteinExistence type="inferred from homology"/>
<dbReference type="AlphaFoldDB" id="A0A1H3C1N3"/>
<sequence length="344" mass="37048">MPGESIRNASRSARTPSQREAPTSARAYWVTGPLQGELRDEPLAPPGPDEALVRTLYTGISRGTEALVLRGEVPPSEFAGMRAPFQVGDFPWPVKYGYCNVGRVEDGPPDWVGQSVFCLYPHQSAYCVPIEALHRIPDAVPPGRAVLAANLETAVNGLWDAAPRIGDRIAVVGAGSVGVLCAWLAARIPGCRVELIDINPRRAEIAERLGVDFALPADARGDADLVIHASGSSAGLEQALALAGFEATVLELSWYGTKPVTLPLGAAFHRRRLTLRSSQVGQVATAQRARWDYRRRLGLALALLVDPALDGLISGEDDFDDLPAVQARLAEDPGDALMHRIRYR</sequence>
<evidence type="ECO:0000256" key="1">
    <source>
        <dbReference type="ARBA" id="ARBA00001947"/>
    </source>
</evidence>
<feature type="compositionally biased region" description="Polar residues" evidence="6">
    <location>
        <begin position="7"/>
        <end position="21"/>
    </location>
</feature>
<dbReference type="CDD" id="cd08255">
    <property type="entry name" value="2-desacetyl-2-hydroxyethyl_bacteriochlorophyllide_like"/>
    <property type="match status" value="1"/>
</dbReference>
<dbReference type="GO" id="GO:0016491">
    <property type="term" value="F:oxidoreductase activity"/>
    <property type="evidence" value="ECO:0007669"/>
    <property type="project" value="UniProtKB-KW"/>
</dbReference>
<dbReference type="Pfam" id="PF00107">
    <property type="entry name" value="ADH_zinc_N"/>
    <property type="match status" value="1"/>
</dbReference>
<keyword evidence="9" id="KW-1185">Reference proteome</keyword>
<gene>
    <name evidence="8" type="ORF">SAMN05421783_12918</name>
</gene>
<evidence type="ECO:0000256" key="4">
    <source>
        <dbReference type="ARBA" id="ARBA00022833"/>
    </source>
</evidence>
<dbReference type="Gene3D" id="3.90.180.10">
    <property type="entry name" value="Medium-chain alcohol dehydrogenases, catalytic domain"/>
    <property type="match status" value="2"/>
</dbReference>
<keyword evidence="5" id="KW-0560">Oxidoreductase</keyword>
<dbReference type="GO" id="GO:0046872">
    <property type="term" value="F:metal ion binding"/>
    <property type="evidence" value="ECO:0007669"/>
    <property type="project" value="UniProtKB-KW"/>
</dbReference>
<dbReference type="Proteomes" id="UP000198816">
    <property type="component" value="Unassembled WGS sequence"/>
</dbReference>
<dbReference type="RefSeq" id="WP_217633761.1">
    <property type="nucleotide sequence ID" value="NZ_FNNZ01000029.1"/>
</dbReference>
<feature type="region of interest" description="Disordered" evidence="6">
    <location>
        <begin position="1"/>
        <end position="27"/>
    </location>
</feature>
<evidence type="ECO:0000259" key="7">
    <source>
        <dbReference type="Pfam" id="PF00107"/>
    </source>
</evidence>
<dbReference type="STRING" id="1058.SAMN05421783_12918"/>
<dbReference type="InterPro" id="IPR011032">
    <property type="entry name" value="GroES-like_sf"/>
</dbReference>
<dbReference type="PANTHER" id="PTHR43350:SF19">
    <property type="entry name" value="D-GULOSIDE 3-DEHYDROGENASE"/>
    <property type="match status" value="1"/>
</dbReference>
<dbReference type="InterPro" id="IPR013149">
    <property type="entry name" value="ADH-like_C"/>
</dbReference>
<dbReference type="SUPFAM" id="SSF51735">
    <property type="entry name" value="NAD(P)-binding Rossmann-fold domains"/>
    <property type="match status" value="1"/>
</dbReference>
<evidence type="ECO:0000256" key="5">
    <source>
        <dbReference type="ARBA" id="ARBA00023002"/>
    </source>
</evidence>
<dbReference type="Gene3D" id="3.40.50.720">
    <property type="entry name" value="NAD(P)-binding Rossmann-like Domain"/>
    <property type="match status" value="1"/>
</dbReference>
<reference evidence="9" key="1">
    <citation type="submission" date="2016-10" db="EMBL/GenBank/DDBJ databases">
        <authorList>
            <person name="Varghese N."/>
            <person name="Submissions S."/>
        </authorList>
    </citation>
    <scope>NUCLEOTIDE SEQUENCE [LARGE SCALE GENOMIC DNA]</scope>
    <source>
        <strain evidence="9">DSM 217</strain>
    </source>
</reference>
<comment type="cofactor">
    <cofactor evidence="1">
        <name>Zn(2+)</name>
        <dbReference type="ChEBI" id="CHEBI:29105"/>
    </cofactor>
</comment>
<evidence type="ECO:0000313" key="8">
    <source>
        <dbReference type="EMBL" id="SDX48006.1"/>
    </source>
</evidence>
<organism evidence="8 9">
    <name type="scientific">Thiocapsa roseopersicina</name>
    <dbReference type="NCBI Taxonomy" id="1058"/>
    <lineage>
        <taxon>Bacteria</taxon>
        <taxon>Pseudomonadati</taxon>
        <taxon>Pseudomonadota</taxon>
        <taxon>Gammaproteobacteria</taxon>
        <taxon>Chromatiales</taxon>
        <taxon>Chromatiaceae</taxon>
        <taxon>Thiocapsa</taxon>
    </lineage>
</organism>
<keyword evidence="4" id="KW-0862">Zinc</keyword>
<dbReference type="EMBL" id="FNNZ01000029">
    <property type="protein sequence ID" value="SDX48006.1"/>
    <property type="molecule type" value="Genomic_DNA"/>
</dbReference>
<comment type="similarity">
    <text evidence="2">Belongs to the zinc-containing alcohol dehydrogenase family.</text>
</comment>